<evidence type="ECO:0000256" key="6">
    <source>
        <dbReference type="ARBA" id="ARBA00023316"/>
    </source>
</evidence>
<comment type="caution">
    <text evidence="10">The sequence shown here is derived from an EMBL/GenBank/DDBJ whole genome shotgun (WGS) entry which is preliminary data.</text>
</comment>
<keyword evidence="6 7" id="KW-0961">Cell wall biogenesis/degradation</keyword>
<keyword evidence="8" id="KW-0732">Signal</keyword>
<comment type="pathway">
    <text evidence="1 7">Cell wall biogenesis; peptidoglycan biosynthesis.</text>
</comment>
<organism evidence="10 11">
    <name type="scientific">Stutzerimonas marianensis</name>
    <dbReference type="NCBI Taxonomy" id="2929513"/>
    <lineage>
        <taxon>Bacteria</taxon>
        <taxon>Pseudomonadati</taxon>
        <taxon>Pseudomonadota</taxon>
        <taxon>Gammaproteobacteria</taxon>
        <taxon>Pseudomonadales</taxon>
        <taxon>Pseudomonadaceae</taxon>
        <taxon>Stutzerimonas</taxon>
    </lineage>
</organism>
<reference evidence="10" key="1">
    <citation type="submission" date="2022-03" db="EMBL/GenBank/DDBJ databases">
        <title>Pseudomonas marianensis sp. nov., a marine bacterium isolated from deep-sea sediments of the Mariana Trench.</title>
        <authorList>
            <person name="Wei Y."/>
        </authorList>
    </citation>
    <scope>NUCLEOTIDE SEQUENCE</scope>
    <source>
        <strain evidence="10">PS1</strain>
    </source>
</reference>
<dbReference type="SUPFAM" id="SSF47090">
    <property type="entry name" value="PGBD-like"/>
    <property type="match status" value="1"/>
</dbReference>
<dbReference type="GO" id="GO:0071555">
    <property type="term" value="P:cell wall organization"/>
    <property type="evidence" value="ECO:0007669"/>
    <property type="project" value="UniProtKB-UniRule"/>
</dbReference>
<dbReference type="RefSeq" id="WP_243604398.1">
    <property type="nucleotide sequence ID" value="NZ_JALGRD010000001.1"/>
</dbReference>
<dbReference type="GO" id="GO:0016740">
    <property type="term" value="F:transferase activity"/>
    <property type="evidence" value="ECO:0007669"/>
    <property type="project" value="UniProtKB-KW"/>
</dbReference>
<dbReference type="InterPro" id="IPR038063">
    <property type="entry name" value="Transpep_catalytic_dom"/>
</dbReference>
<feature type="active site" description="Nucleophile" evidence="7">
    <location>
        <position position="456"/>
    </location>
</feature>
<keyword evidence="5 7" id="KW-0573">Peptidoglycan synthesis</keyword>
<accession>A0A9X2AQU2</accession>
<evidence type="ECO:0000256" key="1">
    <source>
        <dbReference type="ARBA" id="ARBA00004752"/>
    </source>
</evidence>
<dbReference type="InterPro" id="IPR002477">
    <property type="entry name" value="Peptidoglycan-bd-like"/>
</dbReference>
<dbReference type="Pfam" id="PF20142">
    <property type="entry name" value="Scaffold"/>
    <property type="match status" value="1"/>
</dbReference>
<evidence type="ECO:0000256" key="3">
    <source>
        <dbReference type="ARBA" id="ARBA00022679"/>
    </source>
</evidence>
<feature type="signal peptide" evidence="8">
    <location>
        <begin position="1"/>
        <end position="24"/>
    </location>
</feature>
<dbReference type="Gene3D" id="1.10.101.10">
    <property type="entry name" value="PGBD-like superfamily/PGBD"/>
    <property type="match status" value="1"/>
</dbReference>
<evidence type="ECO:0000256" key="8">
    <source>
        <dbReference type="SAM" id="SignalP"/>
    </source>
</evidence>
<feature type="active site" description="Proton donor/acceptor" evidence="7">
    <location>
        <position position="437"/>
    </location>
</feature>
<dbReference type="InterPro" id="IPR036366">
    <property type="entry name" value="PGBDSf"/>
</dbReference>
<evidence type="ECO:0000256" key="5">
    <source>
        <dbReference type="ARBA" id="ARBA00022984"/>
    </source>
</evidence>
<dbReference type="GO" id="GO:0009252">
    <property type="term" value="P:peptidoglycan biosynthetic process"/>
    <property type="evidence" value="ECO:0007669"/>
    <property type="project" value="UniProtKB-KW"/>
</dbReference>
<dbReference type="EMBL" id="JALGRD010000001">
    <property type="protein sequence ID" value="MCJ0972214.1"/>
    <property type="molecule type" value="Genomic_DNA"/>
</dbReference>
<dbReference type="Pfam" id="PF01471">
    <property type="entry name" value="PG_binding_1"/>
    <property type="match status" value="1"/>
</dbReference>
<dbReference type="InterPro" id="IPR005490">
    <property type="entry name" value="LD_TPept_cat_dom"/>
</dbReference>
<dbReference type="SUPFAM" id="SSF141523">
    <property type="entry name" value="L,D-transpeptidase catalytic domain-like"/>
    <property type="match status" value="1"/>
</dbReference>
<evidence type="ECO:0000259" key="9">
    <source>
        <dbReference type="PROSITE" id="PS52029"/>
    </source>
</evidence>
<evidence type="ECO:0000256" key="2">
    <source>
        <dbReference type="ARBA" id="ARBA00005992"/>
    </source>
</evidence>
<comment type="similarity">
    <text evidence="2">Belongs to the YkuD family.</text>
</comment>
<dbReference type="InterPro" id="IPR036365">
    <property type="entry name" value="PGBD-like_sf"/>
</dbReference>
<dbReference type="InterPro" id="IPR052905">
    <property type="entry name" value="LD-transpeptidase_YkuD-like"/>
</dbReference>
<protein>
    <submittedName>
        <fullName evidence="10">L,D-transpeptidase family protein</fullName>
    </submittedName>
</protein>
<dbReference type="Proteomes" id="UP001139682">
    <property type="component" value="Unassembled WGS sequence"/>
</dbReference>
<dbReference type="PROSITE" id="PS52029">
    <property type="entry name" value="LD_TPASE"/>
    <property type="match status" value="1"/>
</dbReference>
<dbReference type="PANTHER" id="PTHR41533">
    <property type="entry name" value="L,D-TRANSPEPTIDASE HI_1667-RELATED"/>
    <property type="match status" value="1"/>
</dbReference>
<evidence type="ECO:0000313" key="11">
    <source>
        <dbReference type="Proteomes" id="UP001139682"/>
    </source>
</evidence>
<feature type="chain" id="PRO_5040748215" evidence="8">
    <location>
        <begin position="25"/>
        <end position="540"/>
    </location>
</feature>
<keyword evidence="11" id="KW-1185">Reference proteome</keyword>
<keyword evidence="3" id="KW-0808">Transferase</keyword>
<sequence length="540" mass="60184">MYKKHAFRLFAALLFIPVAAGVAADDKTPPPLRTVLDSPTSRCPALGAPLDQAARERLVAFYQPEGFAPIWTSYARLDPLLEQLKALADDGLEPSVYGPERIRHAMQTATADPLHRECADIQASQAYLQALDHLAHGRLPQDRFEPVWRSPNATAQQQETRRMQAIARAGLGDIAGAFEQARPALEPYHNLRKAYARLRQAPPASWLPLPSGKTLRPGMDDDRLPLLRQRLVAGDYLPASSLEADVATGYGDRDIAAVKAFQARHGLQDDGIVGAETLAALNATPAERLGQLRVNLERMRWLARDIEPHSLLVDIAGGRVVFFQDGEPRWEARTQVGRETRPTPAIKSNVTRLTLNPTWTIPPTIQREDKLPKIRENIDYLAEQGLQVIDYDGRVLDPQQVDWANPGKIMLRQAAGPDNPLGRVVIRFANPFSIYLHDTPSQGLFTRNQRAFSSGCVRVQSIMELVDLLLTDEERERVETLLARGETYEFRLAQPTPILLGYWTAEADSAGTPRFRPDIYHRDGTLLAALRSADRDALLE</sequence>
<evidence type="ECO:0000313" key="10">
    <source>
        <dbReference type="EMBL" id="MCJ0972214.1"/>
    </source>
</evidence>
<evidence type="ECO:0000256" key="4">
    <source>
        <dbReference type="ARBA" id="ARBA00022960"/>
    </source>
</evidence>
<dbReference type="CDD" id="cd16913">
    <property type="entry name" value="YkuD_like"/>
    <property type="match status" value="1"/>
</dbReference>
<dbReference type="Gene3D" id="2.40.440.10">
    <property type="entry name" value="L,D-transpeptidase catalytic domain-like"/>
    <property type="match status" value="1"/>
</dbReference>
<gene>
    <name evidence="10" type="ORF">MST27_02360</name>
</gene>
<dbReference type="PANTHER" id="PTHR41533:SF2">
    <property type="entry name" value="BLR7131 PROTEIN"/>
    <property type="match status" value="1"/>
</dbReference>
<dbReference type="InterPro" id="IPR045380">
    <property type="entry name" value="LD_TPept_scaffold_dom"/>
</dbReference>
<keyword evidence="4 7" id="KW-0133">Cell shape</keyword>
<dbReference type="GO" id="GO:0008360">
    <property type="term" value="P:regulation of cell shape"/>
    <property type="evidence" value="ECO:0007669"/>
    <property type="project" value="UniProtKB-UniRule"/>
</dbReference>
<dbReference type="Pfam" id="PF03734">
    <property type="entry name" value="YkuD"/>
    <property type="match status" value="1"/>
</dbReference>
<evidence type="ECO:0000256" key="7">
    <source>
        <dbReference type="PROSITE-ProRule" id="PRU01373"/>
    </source>
</evidence>
<dbReference type="GO" id="GO:0004180">
    <property type="term" value="F:carboxypeptidase activity"/>
    <property type="evidence" value="ECO:0007669"/>
    <property type="project" value="UniProtKB-ARBA"/>
</dbReference>
<name>A0A9X2AQU2_9GAMM</name>
<dbReference type="AlphaFoldDB" id="A0A9X2AQU2"/>
<proteinExistence type="inferred from homology"/>
<feature type="domain" description="L,D-TPase catalytic" evidence="9">
    <location>
        <begin position="309"/>
        <end position="481"/>
    </location>
</feature>